<dbReference type="PANTHER" id="PTHR38589">
    <property type="entry name" value="BLR0621 PROTEIN"/>
    <property type="match status" value="1"/>
</dbReference>
<dbReference type="InterPro" id="IPR038063">
    <property type="entry name" value="Transpep_catalytic_dom"/>
</dbReference>
<dbReference type="PROSITE" id="PS52029">
    <property type="entry name" value="LD_TPASE"/>
    <property type="match status" value="1"/>
</dbReference>
<dbReference type="Pfam" id="PF03734">
    <property type="entry name" value="YkuD"/>
    <property type="match status" value="1"/>
</dbReference>
<accession>A0A1E3WDT1</accession>
<evidence type="ECO:0000313" key="9">
    <source>
        <dbReference type="EMBL" id="ODS03964.1"/>
    </source>
</evidence>
<comment type="caution">
    <text evidence="9">The sequence shown here is derived from an EMBL/GenBank/DDBJ whole genome shotgun (WGS) entry which is preliminary data.</text>
</comment>
<sequence length="172" mass="19294">MKAHRCAPRARRPCQARVQLRLDVRQAAIGRGSVKPLKREGDGGTPLGRFPVRLVLYRPDKIPRPRTSLPVRAIRAGDGWCDDPRDRNYNRLVRLPSKRSAEGLMRDDGLYDLVLVLGYNDRPRIRGKGSAIFMHLARDGYTPTEGCVALSRRDLLAVLAEIESGTTVLITR</sequence>
<dbReference type="InterPro" id="IPR005490">
    <property type="entry name" value="LD_TPept_cat_dom"/>
</dbReference>
<keyword evidence="6 7" id="KW-0961">Cell wall biogenesis/degradation</keyword>
<dbReference type="EMBL" id="LPWD01000030">
    <property type="protein sequence ID" value="ODS03964.1"/>
    <property type="molecule type" value="Genomic_DNA"/>
</dbReference>
<proteinExistence type="inferred from homology"/>
<dbReference type="GO" id="GO:0016740">
    <property type="term" value="F:transferase activity"/>
    <property type="evidence" value="ECO:0007669"/>
    <property type="project" value="UniProtKB-KW"/>
</dbReference>
<comment type="pathway">
    <text evidence="1 7">Cell wall biogenesis; peptidoglycan biosynthesis.</text>
</comment>
<evidence type="ECO:0000256" key="4">
    <source>
        <dbReference type="ARBA" id="ARBA00022960"/>
    </source>
</evidence>
<protein>
    <recommendedName>
        <fullName evidence="8">L,D-TPase catalytic domain-containing protein</fullName>
    </recommendedName>
</protein>
<evidence type="ECO:0000259" key="8">
    <source>
        <dbReference type="PROSITE" id="PS52029"/>
    </source>
</evidence>
<name>A0A1E3WDT1_9HYPH</name>
<evidence type="ECO:0000256" key="1">
    <source>
        <dbReference type="ARBA" id="ARBA00004752"/>
    </source>
</evidence>
<comment type="similarity">
    <text evidence="2">Belongs to the YkuD family.</text>
</comment>
<dbReference type="GO" id="GO:0004180">
    <property type="term" value="F:carboxypeptidase activity"/>
    <property type="evidence" value="ECO:0007669"/>
    <property type="project" value="UniProtKB-ARBA"/>
</dbReference>
<gene>
    <name evidence="9" type="ORF">AUC71_06785</name>
</gene>
<dbReference type="PANTHER" id="PTHR38589:SF1">
    <property type="entry name" value="BLR0621 PROTEIN"/>
    <property type="match status" value="1"/>
</dbReference>
<dbReference type="AlphaFoldDB" id="A0A1E3WDT1"/>
<evidence type="ECO:0000313" key="10">
    <source>
        <dbReference type="Proteomes" id="UP000095042"/>
    </source>
</evidence>
<dbReference type="GO" id="GO:0071555">
    <property type="term" value="P:cell wall organization"/>
    <property type="evidence" value="ECO:0007669"/>
    <property type="project" value="UniProtKB-UniRule"/>
</dbReference>
<keyword evidence="4 7" id="KW-0133">Cell shape</keyword>
<dbReference type="Proteomes" id="UP000095042">
    <property type="component" value="Unassembled WGS sequence"/>
</dbReference>
<dbReference type="GO" id="GO:0009252">
    <property type="term" value="P:peptidoglycan biosynthetic process"/>
    <property type="evidence" value="ECO:0007669"/>
    <property type="project" value="UniProtKB-UniPathway"/>
</dbReference>
<feature type="domain" description="L,D-TPase catalytic" evidence="8">
    <location>
        <begin position="1"/>
        <end position="171"/>
    </location>
</feature>
<evidence type="ECO:0000256" key="5">
    <source>
        <dbReference type="ARBA" id="ARBA00022984"/>
    </source>
</evidence>
<evidence type="ECO:0000256" key="7">
    <source>
        <dbReference type="PROSITE-ProRule" id="PRU01373"/>
    </source>
</evidence>
<dbReference type="SUPFAM" id="SSF141523">
    <property type="entry name" value="L,D-transpeptidase catalytic domain-like"/>
    <property type="match status" value="1"/>
</dbReference>
<keyword evidence="3" id="KW-0808">Transferase</keyword>
<evidence type="ECO:0000256" key="2">
    <source>
        <dbReference type="ARBA" id="ARBA00005992"/>
    </source>
</evidence>
<keyword evidence="5 7" id="KW-0573">Peptidoglycan synthesis</keyword>
<dbReference type="CDD" id="cd16913">
    <property type="entry name" value="YkuD_like"/>
    <property type="match status" value="1"/>
</dbReference>
<reference evidence="9 10" key="1">
    <citation type="journal article" date="2016" name="Environ. Microbiol.">
        <title>New Methyloceanibacter diversity from North Sea sediments includes methanotroph containing solely the soluble methane monooxygenase.</title>
        <authorList>
            <person name="Vekeman B."/>
            <person name="Kerckhof F.M."/>
            <person name="Cremers G."/>
            <person name="de Vos P."/>
            <person name="Vandamme P."/>
            <person name="Boon N."/>
            <person name="Op den Camp H.J."/>
            <person name="Heylen K."/>
        </authorList>
    </citation>
    <scope>NUCLEOTIDE SEQUENCE [LARGE SCALE GENOMIC DNA]</scope>
    <source>
        <strain evidence="9 10">R-67177</strain>
    </source>
</reference>
<dbReference type="UniPathway" id="UPA00219"/>
<keyword evidence="10" id="KW-1185">Reference proteome</keyword>
<feature type="active site" description="Proton donor/acceptor" evidence="7">
    <location>
        <position position="135"/>
    </location>
</feature>
<organism evidence="9 10">
    <name type="scientific">Methyloceanibacter marginalis</name>
    <dbReference type="NCBI Taxonomy" id="1774971"/>
    <lineage>
        <taxon>Bacteria</taxon>
        <taxon>Pseudomonadati</taxon>
        <taxon>Pseudomonadota</taxon>
        <taxon>Alphaproteobacteria</taxon>
        <taxon>Hyphomicrobiales</taxon>
        <taxon>Hyphomicrobiaceae</taxon>
        <taxon>Methyloceanibacter</taxon>
    </lineage>
</organism>
<dbReference type="GO" id="GO:0008360">
    <property type="term" value="P:regulation of cell shape"/>
    <property type="evidence" value="ECO:0007669"/>
    <property type="project" value="UniProtKB-UniRule"/>
</dbReference>
<evidence type="ECO:0000256" key="6">
    <source>
        <dbReference type="ARBA" id="ARBA00023316"/>
    </source>
</evidence>
<evidence type="ECO:0000256" key="3">
    <source>
        <dbReference type="ARBA" id="ARBA00022679"/>
    </source>
</evidence>
<feature type="active site" description="Nucleophile" evidence="7">
    <location>
        <position position="147"/>
    </location>
</feature>